<evidence type="ECO:0000313" key="2">
    <source>
        <dbReference type="EMBL" id="KAI1695607.1"/>
    </source>
</evidence>
<keyword evidence="3" id="KW-1185">Reference proteome</keyword>
<protein>
    <submittedName>
        <fullName evidence="2">Uncharacterized protein</fullName>
    </submittedName>
</protein>
<accession>A0AAD4QXC8</accession>
<name>A0AAD4QXC8_9BILA</name>
<feature type="region of interest" description="Disordered" evidence="1">
    <location>
        <begin position="13"/>
        <end position="38"/>
    </location>
</feature>
<feature type="compositionally biased region" description="Basic and acidic residues" evidence="1">
    <location>
        <begin position="16"/>
        <end position="27"/>
    </location>
</feature>
<gene>
    <name evidence="2" type="ORF">DdX_19492</name>
</gene>
<proteinExistence type="predicted"/>
<dbReference type="EMBL" id="JAKKPZ010000388">
    <property type="protein sequence ID" value="KAI1695607.1"/>
    <property type="molecule type" value="Genomic_DNA"/>
</dbReference>
<organism evidence="2 3">
    <name type="scientific">Ditylenchus destructor</name>
    <dbReference type="NCBI Taxonomy" id="166010"/>
    <lineage>
        <taxon>Eukaryota</taxon>
        <taxon>Metazoa</taxon>
        <taxon>Ecdysozoa</taxon>
        <taxon>Nematoda</taxon>
        <taxon>Chromadorea</taxon>
        <taxon>Rhabditida</taxon>
        <taxon>Tylenchina</taxon>
        <taxon>Tylenchomorpha</taxon>
        <taxon>Sphaerularioidea</taxon>
        <taxon>Anguinidae</taxon>
        <taxon>Anguininae</taxon>
        <taxon>Ditylenchus</taxon>
    </lineage>
</organism>
<dbReference type="AlphaFoldDB" id="A0AAD4QXC8"/>
<evidence type="ECO:0000313" key="3">
    <source>
        <dbReference type="Proteomes" id="UP001201812"/>
    </source>
</evidence>
<comment type="caution">
    <text evidence="2">The sequence shown here is derived from an EMBL/GenBank/DDBJ whole genome shotgun (WGS) entry which is preliminary data.</text>
</comment>
<evidence type="ECO:0000256" key="1">
    <source>
        <dbReference type="SAM" id="MobiDB-lite"/>
    </source>
</evidence>
<dbReference type="Proteomes" id="UP001201812">
    <property type="component" value="Unassembled WGS sequence"/>
</dbReference>
<sequence length="73" mass="8401">MISPAICATSYNSVAMEKDEASGESRTRPRRSVKPIQRYSPTFKTEGQIKKEMECSMTADERNKKQIKTGWWN</sequence>
<reference evidence="2" key="1">
    <citation type="submission" date="2022-01" db="EMBL/GenBank/DDBJ databases">
        <title>Genome Sequence Resource for Two Populations of Ditylenchus destructor, the Migratory Endoparasitic Phytonematode.</title>
        <authorList>
            <person name="Zhang H."/>
            <person name="Lin R."/>
            <person name="Xie B."/>
        </authorList>
    </citation>
    <scope>NUCLEOTIDE SEQUENCE</scope>
    <source>
        <strain evidence="2">BazhouSP</strain>
    </source>
</reference>